<dbReference type="AlphaFoldDB" id="A0A7H4MQT6"/>
<dbReference type="PANTHER" id="PTHR43111">
    <property type="entry name" value="ALDEHYDE DEHYDROGENASE B-RELATED"/>
    <property type="match status" value="1"/>
</dbReference>
<dbReference type="EMBL" id="UGKR01000003">
    <property type="protein sequence ID" value="STS92686.1"/>
    <property type="molecule type" value="Genomic_DNA"/>
</dbReference>
<dbReference type="FunFam" id="3.40.605.10:FF:000007">
    <property type="entry name" value="NAD/NADP-dependent betaine aldehyde dehydrogenase"/>
    <property type="match status" value="1"/>
</dbReference>
<dbReference type="InterPro" id="IPR016161">
    <property type="entry name" value="Ald_DH/histidinol_DH"/>
</dbReference>
<dbReference type="Pfam" id="PF00171">
    <property type="entry name" value="Aldedh"/>
    <property type="match status" value="1"/>
</dbReference>
<evidence type="ECO:0000256" key="1">
    <source>
        <dbReference type="ARBA" id="ARBA00009986"/>
    </source>
</evidence>
<sequence length="274" mass="30108">MRYAHPGQPGALVSFKSAYGNFIDGKFVEPLSGEFFMNTSPVDGSNIAQFPRSDAKDIEFALDAAHRAAPAWGKTSVQQRSRLLLQVADRIEQHLEYLAVAESWDNGKPIRETLNADLPLAVDHFRYFAGCLRAQEGSTAEIDETTVAYHFHEPLGVVGQIIPWNFPLLMAAWKLAPALAAGNCVVLKPAEQTPLSITLLLELIGDLFPAGCLTWYRDSAKRRARRWPPASVSPSWRSLAPRRSGGIFSPARRKILSPALSSWGANRPTSTSPT</sequence>
<name>A0A7H4MQT6_KLEVA</name>
<comment type="similarity">
    <text evidence="1">Belongs to the aldehyde dehydrogenase family.</text>
</comment>
<evidence type="ECO:0000313" key="4">
    <source>
        <dbReference type="EMBL" id="STS92686.1"/>
    </source>
</evidence>
<dbReference type="SUPFAM" id="SSF53720">
    <property type="entry name" value="ALDH-like"/>
    <property type="match status" value="1"/>
</dbReference>
<dbReference type="InterPro" id="IPR016162">
    <property type="entry name" value="Ald_DH_N"/>
</dbReference>
<reference evidence="4 5" key="1">
    <citation type="submission" date="2018-06" db="EMBL/GenBank/DDBJ databases">
        <authorList>
            <consortium name="Pathogen Informatics"/>
            <person name="Doyle S."/>
        </authorList>
    </citation>
    <scope>NUCLEOTIDE SEQUENCE [LARGE SCALE GENOMIC DNA]</scope>
    <source>
        <strain evidence="4 5">NCTC9177</strain>
    </source>
</reference>
<gene>
    <name evidence="4" type="primary">thcA</name>
    <name evidence="4" type="ORF">NCTC9177_06638</name>
</gene>
<protein>
    <submittedName>
        <fullName evidence="4">Lactaldehyde dehydrogenase</fullName>
        <ecNumber evidence="4">1.2.1.3</ecNumber>
    </submittedName>
</protein>
<feature type="domain" description="Aldehyde dehydrogenase" evidence="3">
    <location>
        <begin position="34"/>
        <end position="213"/>
    </location>
</feature>
<evidence type="ECO:0000259" key="3">
    <source>
        <dbReference type="Pfam" id="PF00171"/>
    </source>
</evidence>
<dbReference type="InterPro" id="IPR015590">
    <property type="entry name" value="Aldehyde_DH_dom"/>
</dbReference>
<dbReference type="Gene3D" id="3.40.605.10">
    <property type="entry name" value="Aldehyde Dehydrogenase, Chain A, domain 1"/>
    <property type="match status" value="1"/>
</dbReference>
<proteinExistence type="inferred from homology"/>
<dbReference type="PANTHER" id="PTHR43111:SF1">
    <property type="entry name" value="ALDEHYDE DEHYDROGENASE B-RELATED"/>
    <property type="match status" value="1"/>
</dbReference>
<dbReference type="EC" id="1.2.1.3" evidence="4"/>
<organism evidence="4 5">
    <name type="scientific">Klebsiella variicola</name>
    <dbReference type="NCBI Taxonomy" id="244366"/>
    <lineage>
        <taxon>Bacteria</taxon>
        <taxon>Pseudomonadati</taxon>
        <taxon>Pseudomonadota</taxon>
        <taxon>Gammaproteobacteria</taxon>
        <taxon>Enterobacterales</taxon>
        <taxon>Enterobacteriaceae</taxon>
        <taxon>Klebsiella/Raoultella group</taxon>
        <taxon>Klebsiella</taxon>
        <taxon>Klebsiella pneumoniae complex</taxon>
    </lineage>
</organism>
<comment type="caution">
    <text evidence="4">The sequence shown here is derived from an EMBL/GenBank/DDBJ whole genome shotgun (WGS) entry which is preliminary data.</text>
</comment>
<evidence type="ECO:0000256" key="2">
    <source>
        <dbReference type="ARBA" id="ARBA00023002"/>
    </source>
</evidence>
<keyword evidence="2 4" id="KW-0560">Oxidoreductase</keyword>
<dbReference type="Proteomes" id="UP000254545">
    <property type="component" value="Unassembled WGS sequence"/>
</dbReference>
<evidence type="ECO:0000313" key="5">
    <source>
        <dbReference type="Proteomes" id="UP000254545"/>
    </source>
</evidence>
<accession>A0A7H4MQT6</accession>
<dbReference type="GO" id="GO:0004029">
    <property type="term" value="F:aldehyde dehydrogenase (NAD+) activity"/>
    <property type="evidence" value="ECO:0007669"/>
    <property type="project" value="UniProtKB-EC"/>
</dbReference>